<gene>
    <name evidence="2" type="ORF">SAMN02745176_00219</name>
</gene>
<reference evidence="2 3" key="1">
    <citation type="submission" date="2016-11" db="EMBL/GenBank/DDBJ databases">
        <authorList>
            <person name="Jaros S."/>
            <person name="Januszkiewicz K."/>
            <person name="Wedrychowicz H."/>
        </authorList>
    </citation>
    <scope>NUCLEOTIDE SEQUENCE [LARGE SCALE GENOMIC DNA]</scope>
    <source>
        <strain evidence="2 3">DSM 19022</strain>
    </source>
</reference>
<accession>A0A1M6B163</accession>
<keyword evidence="1" id="KW-0812">Transmembrane</keyword>
<feature type="transmembrane region" description="Helical" evidence="1">
    <location>
        <begin position="13"/>
        <end position="30"/>
    </location>
</feature>
<evidence type="ECO:0008006" key="4">
    <source>
        <dbReference type="Google" id="ProtNLM"/>
    </source>
</evidence>
<dbReference type="EMBL" id="FQZS01000003">
    <property type="protein sequence ID" value="SHI42465.1"/>
    <property type="molecule type" value="Genomic_DNA"/>
</dbReference>
<keyword evidence="1" id="KW-0472">Membrane</keyword>
<evidence type="ECO:0000313" key="2">
    <source>
        <dbReference type="EMBL" id="SHI42465.1"/>
    </source>
</evidence>
<dbReference type="STRING" id="1122184.SAMN02745176_00219"/>
<evidence type="ECO:0000313" key="3">
    <source>
        <dbReference type="Proteomes" id="UP000184442"/>
    </source>
</evidence>
<keyword evidence="1" id="KW-1133">Transmembrane helix</keyword>
<sequence length="173" mass="20022">MNYDVKNYDFKDMLTVAAMTAIILLLILFFSPKYSGWQTTVHDIIACINENKSEIDYKQYLSVEIRESQVIFNKTHMNQKVIDNDFCNLLYNVYLKNITTEDVQVGFKFYIPNEMTSSIIWGDTTAGDLDSSKEVLKPGQGYNVTLGTLMKHPNKLSIEENEIFEKLKDTLYM</sequence>
<dbReference type="OrthoDB" id="2112138at2"/>
<protein>
    <recommendedName>
        <fullName evidence="4">DUF4352 domain-containing protein</fullName>
    </recommendedName>
</protein>
<dbReference type="RefSeq" id="WP_073023604.1">
    <property type="nucleotide sequence ID" value="NZ_FQZS01000003.1"/>
</dbReference>
<organism evidence="2 3">
    <name type="scientific">Lutispora thermophila DSM 19022</name>
    <dbReference type="NCBI Taxonomy" id="1122184"/>
    <lineage>
        <taxon>Bacteria</taxon>
        <taxon>Bacillati</taxon>
        <taxon>Bacillota</taxon>
        <taxon>Clostridia</taxon>
        <taxon>Lutisporales</taxon>
        <taxon>Lutisporaceae</taxon>
        <taxon>Lutispora</taxon>
    </lineage>
</organism>
<name>A0A1M6B163_9FIRM</name>
<evidence type="ECO:0000256" key="1">
    <source>
        <dbReference type="SAM" id="Phobius"/>
    </source>
</evidence>
<dbReference type="AlphaFoldDB" id="A0A1M6B163"/>
<dbReference type="Proteomes" id="UP000184442">
    <property type="component" value="Unassembled WGS sequence"/>
</dbReference>
<proteinExistence type="predicted"/>
<keyword evidence="3" id="KW-1185">Reference proteome</keyword>